<comment type="caution">
    <text evidence="6">The sequence shown here is derived from an EMBL/GenBank/DDBJ whole genome shotgun (WGS) entry which is preliminary data.</text>
</comment>
<evidence type="ECO:0000256" key="5">
    <source>
        <dbReference type="ARBA" id="ARBA00023242"/>
    </source>
</evidence>
<gene>
    <name evidence="6" type="ORF">RHGRI_029136</name>
</gene>
<sequence>MNHIQKEEKDPVFVSMLKMVVHVRFLHWDSVKNPSELSSRATFYYLKTAEGRQVITALAIHTGNNRLVYRPFCQFVEDYQDLLNLGHVVEWNYSFQLNTWLDDIVYHSFVRYSEEGINRDFSIISSVQQCYALYRSHSYRLPRALHQHFPADRSSTLVLLRHGSKAWPVETVNHEFHKGWDDFRKANELEVNHKLTLACECKWIFHTIMFDRCGWELYLDDLSLDAAVKVPEKPSFFFAAFKARKRRVIVIIFLAESLHPSPLRQSLHPSPLRQPLLLQKQLFLICEYLIEFLIALRILGKSSHGTCGRGYLWRVAPNRYGTARDALYMELWHACAGPLVTLPREGERAYYFPEGHMEQADPETDEVYAQITLLPKADQTEITSPDSPLPEPQSCNVHSFCKTLTTSDTSTHGGFSVLWRHADDCLPPLDMSQQPPWQELVAIDLRGNEWHFRHIFREHMQMDSFGAVDASMLLSRRRGSKINVFEEEFKNNGRQGSKTTRFDETPLNTTKQRVVVAKQYV</sequence>
<evidence type="ECO:0000256" key="2">
    <source>
        <dbReference type="ARBA" id="ARBA00023015"/>
    </source>
</evidence>
<dbReference type="InterPro" id="IPR044835">
    <property type="entry name" value="ARF_plant"/>
</dbReference>
<reference evidence="6" key="1">
    <citation type="submission" date="2020-08" db="EMBL/GenBank/DDBJ databases">
        <title>Plant Genome Project.</title>
        <authorList>
            <person name="Zhang R.-G."/>
        </authorList>
    </citation>
    <scope>NUCLEOTIDE SEQUENCE</scope>
    <source>
        <strain evidence="6">WSP0</strain>
        <tissue evidence="6">Leaf</tissue>
    </source>
</reference>
<keyword evidence="2" id="KW-0805">Transcription regulation</keyword>
<name>A0AAV6II64_9ERIC</name>
<evidence type="ECO:0000256" key="1">
    <source>
        <dbReference type="ARBA" id="ARBA00004123"/>
    </source>
</evidence>
<dbReference type="Gene3D" id="2.40.330.10">
    <property type="entry name" value="DNA-binding pseudobarrel domain"/>
    <property type="match status" value="2"/>
</dbReference>
<protein>
    <submittedName>
        <fullName evidence="6">Uncharacterized protein</fullName>
    </submittedName>
</protein>
<dbReference type="SUPFAM" id="SSF101936">
    <property type="entry name" value="DNA-binding pseudobarrel domain"/>
    <property type="match status" value="2"/>
</dbReference>
<organism evidence="6 7">
    <name type="scientific">Rhododendron griersonianum</name>
    <dbReference type="NCBI Taxonomy" id="479676"/>
    <lineage>
        <taxon>Eukaryota</taxon>
        <taxon>Viridiplantae</taxon>
        <taxon>Streptophyta</taxon>
        <taxon>Embryophyta</taxon>
        <taxon>Tracheophyta</taxon>
        <taxon>Spermatophyta</taxon>
        <taxon>Magnoliopsida</taxon>
        <taxon>eudicotyledons</taxon>
        <taxon>Gunneridae</taxon>
        <taxon>Pentapetalae</taxon>
        <taxon>asterids</taxon>
        <taxon>Ericales</taxon>
        <taxon>Ericaceae</taxon>
        <taxon>Ericoideae</taxon>
        <taxon>Rhodoreae</taxon>
        <taxon>Rhododendron</taxon>
    </lineage>
</organism>
<dbReference type="GO" id="GO:0003677">
    <property type="term" value="F:DNA binding"/>
    <property type="evidence" value="ECO:0007669"/>
    <property type="project" value="UniProtKB-KW"/>
</dbReference>
<dbReference type="GO" id="GO:0005634">
    <property type="term" value="C:nucleus"/>
    <property type="evidence" value="ECO:0007669"/>
    <property type="project" value="UniProtKB-SubCell"/>
</dbReference>
<accession>A0AAV6II64</accession>
<dbReference type="PANTHER" id="PTHR31384:SF96">
    <property type="entry name" value="AUXIN RESPONSE FACTOR 1"/>
    <property type="match status" value="1"/>
</dbReference>
<proteinExistence type="predicted"/>
<evidence type="ECO:0000313" key="6">
    <source>
        <dbReference type="EMBL" id="KAG5528361.1"/>
    </source>
</evidence>
<comment type="subcellular location">
    <subcellularLocation>
        <location evidence="1">Nucleus</location>
    </subcellularLocation>
</comment>
<dbReference type="GO" id="GO:0009725">
    <property type="term" value="P:response to hormone"/>
    <property type="evidence" value="ECO:0007669"/>
    <property type="project" value="InterPro"/>
</dbReference>
<dbReference type="AlphaFoldDB" id="A0AAV6II64"/>
<dbReference type="InterPro" id="IPR015300">
    <property type="entry name" value="DNA-bd_pseudobarrel_sf"/>
</dbReference>
<dbReference type="PANTHER" id="PTHR31384">
    <property type="entry name" value="AUXIN RESPONSE FACTOR 4-RELATED"/>
    <property type="match status" value="1"/>
</dbReference>
<evidence type="ECO:0000256" key="4">
    <source>
        <dbReference type="ARBA" id="ARBA00023163"/>
    </source>
</evidence>
<keyword evidence="7" id="KW-1185">Reference proteome</keyword>
<dbReference type="GO" id="GO:0006355">
    <property type="term" value="P:regulation of DNA-templated transcription"/>
    <property type="evidence" value="ECO:0007669"/>
    <property type="project" value="InterPro"/>
</dbReference>
<dbReference type="Proteomes" id="UP000823749">
    <property type="component" value="Chromosome 10"/>
</dbReference>
<dbReference type="EMBL" id="JACTNZ010000010">
    <property type="protein sequence ID" value="KAG5528361.1"/>
    <property type="molecule type" value="Genomic_DNA"/>
</dbReference>
<evidence type="ECO:0000313" key="7">
    <source>
        <dbReference type="Proteomes" id="UP000823749"/>
    </source>
</evidence>
<keyword evidence="4" id="KW-0804">Transcription</keyword>
<keyword evidence="3" id="KW-0238">DNA-binding</keyword>
<keyword evidence="5" id="KW-0539">Nucleus</keyword>
<evidence type="ECO:0000256" key="3">
    <source>
        <dbReference type="ARBA" id="ARBA00023125"/>
    </source>
</evidence>